<dbReference type="InterPro" id="IPR036812">
    <property type="entry name" value="NAD(P)_OxRdtase_dom_sf"/>
</dbReference>
<gene>
    <name evidence="5" type="ORF">IMSHALPRED_003641</name>
</gene>
<dbReference type="GO" id="GO:0016491">
    <property type="term" value="F:oxidoreductase activity"/>
    <property type="evidence" value="ECO:0007669"/>
    <property type="project" value="UniProtKB-KW"/>
</dbReference>
<dbReference type="InterPro" id="IPR050523">
    <property type="entry name" value="AKR_Detox_Biosynth"/>
</dbReference>
<reference evidence="5" key="1">
    <citation type="submission" date="2021-03" db="EMBL/GenBank/DDBJ databases">
        <authorList>
            <person name="Tagirdzhanova G."/>
        </authorList>
    </citation>
    <scope>NUCLEOTIDE SEQUENCE</scope>
</reference>
<name>A0A8H3J7Q8_9LECA</name>
<evidence type="ECO:0000256" key="2">
    <source>
        <dbReference type="ARBA" id="ARBA00023002"/>
    </source>
</evidence>
<keyword evidence="2" id="KW-0560">Oxidoreductase</keyword>
<comment type="caution">
    <text evidence="5">The sequence shown here is derived from an EMBL/GenBank/DDBJ whole genome shotgun (WGS) entry which is preliminary data.</text>
</comment>
<accession>A0A8H3J7Q8</accession>
<feature type="domain" description="NADP-dependent oxidoreductase" evidence="4">
    <location>
        <begin position="29"/>
        <end position="331"/>
    </location>
</feature>
<dbReference type="PANTHER" id="PTHR43364">
    <property type="entry name" value="NADH-SPECIFIC METHYLGLYOXAL REDUCTASE-RELATED"/>
    <property type="match status" value="1"/>
</dbReference>
<keyword evidence="1" id="KW-0521">NADP</keyword>
<sequence>MTAIPPPPPKSLLARHRVLAPTAAIHVSPICLGAMNFGNAWKGIMGECSKETAFEMLDYFYEQGGNFIDTANGYQAEESETWLGEWMTKTGRRDELILATKYTGSFKNQSGPKLMQSNFGGNSAKSLHVSVEASLKKLQTSYIDLLYVHWWDMHTCIPEIMQSLNHLVSSRKVLYLGISDTPAWVVVKCNAYARQYGLRQFSVYQGKWSAAERDFERDIIPMCMDEGMSLAPWGALGGGYFKPKELIGKDGGRDLPQAKARDAEKVSEVLEKIAKRKDTLITSVALAYVMHKAPYVFPICGGRKVDHLKGNIEALGLQLSEEDMKEIEQAYPFDVGFPHNMLAGGPNAAKGPEDNVLLKRLGPIDHVKGLQPIPPQEL</sequence>
<dbReference type="Proteomes" id="UP000664534">
    <property type="component" value="Unassembled WGS sequence"/>
</dbReference>
<dbReference type="AlphaFoldDB" id="A0A8H3J7Q8"/>
<protein>
    <recommendedName>
        <fullName evidence="4">NADP-dependent oxidoreductase domain-containing protein</fullName>
    </recommendedName>
</protein>
<keyword evidence="6" id="KW-1185">Reference proteome</keyword>
<evidence type="ECO:0000259" key="4">
    <source>
        <dbReference type="Pfam" id="PF00248"/>
    </source>
</evidence>
<evidence type="ECO:0000256" key="3">
    <source>
        <dbReference type="ARBA" id="ARBA00038157"/>
    </source>
</evidence>
<evidence type="ECO:0000256" key="1">
    <source>
        <dbReference type="ARBA" id="ARBA00022857"/>
    </source>
</evidence>
<dbReference type="OrthoDB" id="48988at2759"/>
<dbReference type="Pfam" id="PF00248">
    <property type="entry name" value="Aldo_ket_red"/>
    <property type="match status" value="1"/>
</dbReference>
<evidence type="ECO:0000313" key="5">
    <source>
        <dbReference type="EMBL" id="CAF9942370.1"/>
    </source>
</evidence>
<dbReference type="EMBL" id="CAJPDT010000183">
    <property type="protein sequence ID" value="CAF9942370.1"/>
    <property type="molecule type" value="Genomic_DNA"/>
</dbReference>
<dbReference type="PANTHER" id="PTHR43364:SF7">
    <property type="entry name" value="NADP-DEPENDENT OXIDOREDUCTASE DOMAIN-CONTAINING PROTEIN-RELATED"/>
    <property type="match status" value="1"/>
</dbReference>
<proteinExistence type="inferred from homology"/>
<dbReference type="SUPFAM" id="SSF51430">
    <property type="entry name" value="NAD(P)-linked oxidoreductase"/>
    <property type="match status" value="1"/>
</dbReference>
<comment type="similarity">
    <text evidence="3">Belongs to the aldo/keto reductase family. Aldo/keto reductase 2 subfamily.</text>
</comment>
<dbReference type="Gene3D" id="3.20.20.100">
    <property type="entry name" value="NADP-dependent oxidoreductase domain"/>
    <property type="match status" value="1"/>
</dbReference>
<dbReference type="InterPro" id="IPR023210">
    <property type="entry name" value="NADP_OxRdtase_dom"/>
</dbReference>
<evidence type="ECO:0000313" key="6">
    <source>
        <dbReference type="Proteomes" id="UP000664534"/>
    </source>
</evidence>
<organism evidence="5 6">
    <name type="scientific">Imshaugia aleurites</name>
    <dbReference type="NCBI Taxonomy" id="172621"/>
    <lineage>
        <taxon>Eukaryota</taxon>
        <taxon>Fungi</taxon>
        <taxon>Dikarya</taxon>
        <taxon>Ascomycota</taxon>
        <taxon>Pezizomycotina</taxon>
        <taxon>Lecanoromycetes</taxon>
        <taxon>OSLEUM clade</taxon>
        <taxon>Lecanoromycetidae</taxon>
        <taxon>Lecanorales</taxon>
        <taxon>Lecanorineae</taxon>
        <taxon>Parmeliaceae</taxon>
        <taxon>Imshaugia</taxon>
    </lineage>
</organism>
<dbReference type="CDD" id="cd19146">
    <property type="entry name" value="AKR_AKR9A1-2"/>
    <property type="match status" value="1"/>
</dbReference>